<organism evidence="2 3">
    <name type="scientific">Gossypium schwendimanii</name>
    <name type="common">Cotton</name>
    <dbReference type="NCBI Taxonomy" id="34291"/>
    <lineage>
        <taxon>Eukaryota</taxon>
        <taxon>Viridiplantae</taxon>
        <taxon>Streptophyta</taxon>
        <taxon>Embryophyta</taxon>
        <taxon>Tracheophyta</taxon>
        <taxon>Spermatophyta</taxon>
        <taxon>Magnoliopsida</taxon>
        <taxon>eudicotyledons</taxon>
        <taxon>Gunneridae</taxon>
        <taxon>Pentapetalae</taxon>
        <taxon>rosids</taxon>
        <taxon>malvids</taxon>
        <taxon>Malvales</taxon>
        <taxon>Malvaceae</taxon>
        <taxon>Malvoideae</taxon>
        <taxon>Gossypium</taxon>
    </lineage>
</organism>
<keyword evidence="3" id="KW-1185">Reference proteome</keyword>
<evidence type="ECO:0000256" key="1">
    <source>
        <dbReference type="SAM" id="MobiDB-lite"/>
    </source>
</evidence>
<dbReference type="Proteomes" id="UP000593576">
    <property type="component" value="Unassembled WGS sequence"/>
</dbReference>
<protein>
    <submittedName>
        <fullName evidence="2">Uncharacterized protein</fullName>
    </submittedName>
</protein>
<dbReference type="OrthoDB" id="995349at2759"/>
<accession>A0A7J9N6L8</accession>
<reference evidence="2 3" key="1">
    <citation type="journal article" date="2019" name="Genome Biol. Evol.">
        <title>Insights into the evolution of the New World diploid cottons (Gossypium, subgenus Houzingenia) based on genome sequencing.</title>
        <authorList>
            <person name="Grover C.E."/>
            <person name="Arick M.A. 2nd"/>
            <person name="Thrash A."/>
            <person name="Conover J.L."/>
            <person name="Sanders W.S."/>
            <person name="Peterson D.G."/>
            <person name="Frelichowski J.E."/>
            <person name="Scheffler J.A."/>
            <person name="Scheffler B.E."/>
            <person name="Wendel J.F."/>
        </authorList>
    </citation>
    <scope>NUCLEOTIDE SEQUENCE [LARGE SCALE GENOMIC DNA]</scope>
    <source>
        <strain evidence="2">1</strain>
        <tissue evidence="2">Leaf</tissue>
    </source>
</reference>
<evidence type="ECO:0000313" key="3">
    <source>
        <dbReference type="Proteomes" id="UP000593576"/>
    </source>
</evidence>
<evidence type="ECO:0000313" key="2">
    <source>
        <dbReference type="EMBL" id="MBA0878878.1"/>
    </source>
</evidence>
<proteinExistence type="predicted"/>
<gene>
    <name evidence="2" type="ORF">Goshw_011388</name>
</gene>
<dbReference type="AlphaFoldDB" id="A0A7J9N6L8"/>
<comment type="caution">
    <text evidence="2">The sequence shown here is derived from an EMBL/GenBank/DDBJ whole genome shotgun (WGS) entry which is preliminary data.</text>
</comment>
<feature type="region of interest" description="Disordered" evidence="1">
    <location>
        <begin position="31"/>
        <end position="55"/>
    </location>
</feature>
<dbReference type="EMBL" id="JABFAF010273292">
    <property type="protein sequence ID" value="MBA0878878.1"/>
    <property type="molecule type" value="Genomic_DNA"/>
</dbReference>
<sequence>MPESGRGEIHWMCITSTQDCSHTDERRHFRGEVDGNSSESLRRRHRVESSLVVSR</sequence>
<name>A0A7J9N6L8_GOSSC</name>